<dbReference type="SMART" id="SM00518">
    <property type="entry name" value="AP2Ec"/>
    <property type="match status" value="1"/>
</dbReference>
<feature type="domain" description="Xylose isomerase-like TIM barrel" evidence="1">
    <location>
        <begin position="24"/>
        <end position="265"/>
    </location>
</feature>
<evidence type="ECO:0000259" key="1">
    <source>
        <dbReference type="Pfam" id="PF01261"/>
    </source>
</evidence>
<dbReference type="GO" id="GO:0006284">
    <property type="term" value="P:base-excision repair"/>
    <property type="evidence" value="ECO:0007669"/>
    <property type="project" value="TreeGrafter"/>
</dbReference>
<dbReference type="AlphaFoldDB" id="A0A7T9DK01"/>
<dbReference type="PANTHER" id="PTHR21445:SF0">
    <property type="entry name" value="APURINIC-APYRIMIDINIC ENDONUCLEASE"/>
    <property type="match status" value="1"/>
</dbReference>
<reference evidence="2" key="1">
    <citation type="submission" date="2020-11" db="EMBL/GenBank/DDBJ databases">
        <title>Connecting structure to function with the recovery of over 1000 high-quality activated sludge metagenome-assembled genomes encoding full-length rRNA genes using long-read sequencing.</title>
        <authorList>
            <person name="Singleton C.M."/>
            <person name="Petriglieri F."/>
            <person name="Kristensen J.M."/>
            <person name="Kirkegaard R.H."/>
            <person name="Michaelsen T.Y."/>
            <person name="Andersen M.H."/>
            <person name="Karst S.M."/>
            <person name="Dueholm M.S."/>
            <person name="Nielsen P.H."/>
            <person name="Albertsen M."/>
        </authorList>
    </citation>
    <scope>NUCLEOTIDE SEQUENCE</scope>
    <source>
        <strain evidence="2">Fred_18-Q3-R57-64_BAT3C.431</strain>
    </source>
</reference>
<sequence>MHSLSFGPAGIPQRAAGKGIVRGVEAVKELGLGCMELEFVQSVYLKEEKAKEVDEARKKAGIRLSVHAPYFINLNARAPETMRASIERLYLACKMGGIAGAESVAVHAAFRHENDSKTIQKKILEACDEIYERLDKDGIKNIQIAPEYAGKKSQWGTLEEVMEIASIDKRLRWCMDFGHAHACTNGSMTSKKAFDGLLEQIEKYDKNYLKDLHIQACGITYTEKGERYHTPFESDESTLNWKGMIESLKEFKVGGMFIAETPNQEHDALLCKQYYEEL</sequence>
<dbReference type="EMBL" id="CP064981">
    <property type="protein sequence ID" value="QQR92740.1"/>
    <property type="molecule type" value="Genomic_DNA"/>
</dbReference>
<dbReference type="GO" id="GO:0008081">
    <property type="term" value="F:phosphoric diester hydrolase activity"/>
    <property type="evidence" value="ECO:0007669"/>
    <property type="project" value="TreeGrafter"/>
</dbReference>
<dbReference type="InterPro" id="IPR036237">
    <property type="entry name" value="Xyl_isomerase-like_sf"/>
</dbReference>
<protein>
    <submittedName>
        <fullName evidence="2">TIM barrel protein</fullName>
    </submittedName>
</protein>
<dbReference type="Proteomes" id="UP000596004">
    <property type="component" value="Chromosome"/>
</dbReference>
<dbReference type="GO" id="GO:0003906">
    <property type="term" value="F:DNA-(apurinic or apyrimidinic site) endonuclease activity"/>
    <property type="evidence" value="ECO:0007669"/>
    <property type="project" value="TreeGrafter"/>
</dbReference>
<proteinExistence type="predicted"/>
<gene>
    <name evidence="2" type="ORF">IPJ89_00660</name>
</gene>
<dbReference type="PANTHER" id="PTHR21445">
    <property type="entry name" value="ENDONUCLEASE IV ENDODEOXYRIBONUCLEASE IV"/>
    <property type="match status" value="1"/>
</dbReference>
<dbReference type="GO" id="GO:0008270">
    <property type="term" value="F:zinc ion binding"/>
    <property type="evidence" value="ECO:0007669"/>
    <property type="project" value="InterPro"/>
</dbReference>
<name>A0A7T9DK01_9ARCH</name>
<dbReference type="Pfam" id="PF01261">
    <property type="entry name" value="AP_endonuc_2"/>
    <property type="match status" value="1"/>
</dbReference>
<dbReference type="InterPro" id="IPR001719">
    <property type="entry name" value="AP_endonuc_2"/>
</dbReference>
<organism evidence="2">
    <name type="scientific">Candidatus Iainarchaeum sp</name>
    <dbReference type="NCBI Taxonomy" id="3101447"/>
    <lineage>
        <taxon>Archaea</taxon>
        <taxon>Candidatus Iainarchaeota</taxon>
        <taxon>Candidatus Iainarchaeia</taxon>
        <taxon>Candidatus Iainarchaeales</taxon>
        <taxon>Candidatus Iainarchaeaceae</taxon>
        <taxon>Candidatus Iainarchaeum</taxon>
    </lineage>
</organism>
<dbReference type="Gene3D" id="3.20.20.150">
    <property type="entry name" value="Divalent-metal-dependent TIM barrel enzymes"/>
    <property type="match status" value="1"/>
</dbReference>
<dbReference type="GO" id="GO:0003677">
    <property type="term" value="F:DNA binding"/>
    <property type="evidence" value="ECO:0007669"/>
    <property type="project" value="InterPro"/>
</dbReference>
<dbReference type="InterPro" id="IPR013022">
    <property type="entry name" value="Xyl_isomerase-like_TIM-brl"/>
</dbReference>
<accession>A0A7T9DK01</accession>
<dbReference type="SUPFAM" id="SSF51658">
    <property type="entry name" value="Xylose isomerase-like"/>
    <property type="match status" value="1"/>
</dbReference>
<evidence type="ECO:0000313" key="2">
    <source>
        <dbReference type="EMBL" id="QQR92740.1"/>
    </source>
</evidence>